<proteinExistence type="predicted"/>
<dbReference type="Proteomes" id="UP000625711">
    <property type="component" value="Unassembled WGS sequence"/>
</dbReference>
<accession>A0A834HN61</accession>
<name>A0A834HN61_RHYFE</name>
<gene>
    <name evidence="1" type="ORF">GWI33_022238</name>
</gene>
<dbReference type="AlphaFoldDB" id="A0A834HN61"/>
<evidence type="ECO:0000313" key="1">
    <source>
        <dbReference type="EMBL" id="KAF7264819.1"/>
    </source>
</evidence>
<reference evidence="1" key="1">
    <citation type="submission" date="2020-08" db="EMBL/GenBank/DDBJ databases">
        <title>Genome sequencing and assembly of the red palm weevil Rhynchophorus ferrugineus.</title>
        <authorList>
            <person name="Dias G.B."/>
            <person name="Bergman C.M."/>
            <person name="Manee M."/>
        </authorList>
    </citation>
    <scope>NUCLEOTIDE SEQUENCE</scope>
    <source>
        <strain evidence="1">AA-2017</strain>
        <tissue evidence="1">Whole larva</tissue>
    </source>
</reference>
<sequence length="55" mass="6424">VGFVFTDVVLTQRYERKKVEKGGEISAMVFDSVWTLITPKFYEQLKKRSVGYYVS</sequence>
<keyword evidence="2" id="KW-1185">Reference proteome</keyword>
<dbReference type="EMBL" id="JAACXV010015858">
    <property type="protein sequence ID" value="KAF7264819.1"/>
    <property type="molecule type" value="Genomic_DNA"/>
</dbReference>
<protein>
    <submittedName>
        <fullName evidence="1">Uncharacterized protein</fullName>
    </submittedName>
</protein>
<evidence type="ECO:0000313" key="2">
    <source>
        <dbReference type="Proteomes" id="UP000625711"/>
    </source>
</evidence>
<organism evidence="1 2">
    <name type="scientific">Rhynchophorus ferrugineus</name>
    <name type="common">Red palm weevil</name>
    <name type="synonym">Curculio ferrugineus</name>
    <dbReference type="NCBI Taxonomy" id="354439"/>
    <lineage>
        <taxon>Eukaryota</taxon>
        <taxon>Metazoa</taxon>
        <taxon>Ecdysozoa</taxon>
        <taxon>Arthropoda</taxon>
        <taxon>Hexapoda</taxon>
        <taxon>Insecta</taxon>
        <taxon>Pterygota</taxon>
        <taxon>Neoptera</taxon>
        <taxon>Endopterygota</taxon>
        <taxon>Coleoptera</taxon>
        <taxon>Polyphaga</taxon>
        <taxon>Cucujiformia</taxon>
        <taxon>Curculionidae</taxon>
        <taxon>Dryophthorinae</taxon>
        <taxon>Rhynchophorus</taxon>
    </lineage>
</organism>
<comment type="caution">
    <text evidence="1">The sequence shown here is derived from an EMBL/GenBank/DDBJ whole genome shotgun (WGS) entry which is preliminary data.</text>
</comment>
<feature type="non-terminal residue" evidence="1">
    <location>
        <position position="1"/>
    </location>
</feature>